<accession>M2TJQ8</accession>
<proteinExistence type="predicted"/>
<dbReference type="EMBL" id="KB445584">
    <property type="protein sequence ID" value="EMD86719.1"/>
    <property type="molecule type" value="Genomic_DNA"/>
</dbReference>
<organism evidence="1 2">
    <name type="scientific">Cochliobolus heterostrophus (strain C5 / ATCC 48332 / race O)</name>
    <name type="common">Southern corn leaf blight fungus</name>
    <name type="synonym">Bipolaris maydis</name>
    <dbReference type="NCBI Taxonomy" id="701091"/>
    <lineage>
        <taxon>Eukaryota</taxon>
        <taxon>Fungi</taxon>
        <taxon>Dikarya</taxon>
        <taxon>Ascomycota</taxon>
        <taxon>Pezizomycotina</taxon>
        <taxon>Dothideomycetes</taxon>
        <taxon>Pleosporomycetidae</taxon>
        <taxon>Pleosporales</taxon>
        <taxon>Pleosporineae</taxon>
        <taxon>Pleosporaceae</taxon>
        <taxon>Bipolaris</taxon>
    </lineage>
</organism>
<protein>
    <submittedName>
        <fullName evidence="1">Uncharacterized protein</fullName>
    </submittedName>
</protein>
<dbReference type="Proteomes" id="UP000016936">
    <property type="component" value="Unassembled WGS sequence"/>
</dbReference>
<reference evidence="2" key="2">
    <citation type="journal article" date="2013" name="PLoS Genet.">
        <title>Comparative genome structure, secondary metabolite, and effector coding capacity across Cochliobolus pathogens.</title>
        <authorList>
            <person name="Condon B.J."/>
            <person name="Leng Y."/>
            <person name="Wu D."/>
            <person name="Bushley K.E."/>
            <person name="Ohm R.A."/>
            <person name="Otillar R."/>
            <person name="Martin J."/>
            <person name="Schackwitz W."/>
            <person name="Grimwood J."/>
            <person name="MohdZainudin N."/>
            <person name="Xue C."/>
            <person name="Wang R."/>
            <person name="Manning V.A."/>
            <person name="Dhillon B."/>
            <person name="Tu Z.J."/>
            <person name="Steffenson B.J."/>
            <person name="Salamov A."/>
            <person name="Sun H."/>
            <person name="Lowry S."/>
            <person name="LaButti K."/>
            <person name="Han J."/>
            <person name="Copeland A."/>
            <person name="Lindquist E."/>
            <person name="Barry K."/>
            <person name="Schmutz J."/>
            <person name="Baker S.E."/>
            <person name="Ciuffetti L.M."/>
            <person name="Grigoriev I.V."/>
            <person name="Zhong S."/>
            <person name="Turgeon B.G."/>
        </authorList>
    </citation>
    <scope>NUCLEOTIDE SEQUENCE [LARGE SCALE GENOMIC DNA]</scope>
    <source>
        <strain evidence="2">C5 / ATCC 48332 / race O</strain>
    </source>
</reference>
<evidence type="ECO:0000313" key="1">
    <source>
        <dbReference type="EMBL" id="EMD86719.1"/>
    </source>
</evidence>
<sequence>MLSDDPQGLLARALDKGCRFIVMQASSYNVLLYRTRLASVLLHAFELQTQHIQVLENTIAFITDIRSLGTALSKSSFDNRIATYNFILDQWLSLVAIYLAFSTAANFHST</sequence>
<dbReference type="OrthoDB" id="3693399at2759"/>
<reference evidence="1 2" key="1">
    <citation type="journal article" date="2012" name="PLoS Pathog.">
        <title>Diverse lifestyles and strategies of plant pathogenesis encoded in the genomes of eighteen Dothideomycetes fungi.</title>
        <authorList>
            <person name="Ohm R.A."/>
            <person name="Feau N."/>
            <person name="Henrissat B."/>
            <person name="Schoch C.L."/>
            <person name="Horwitz B.A."/>
            <person name="Barry K.W."/>
            <person name="Condon B.J."/>
            <person name="Copeland A.C."/>
            <person name="Dhillon B."/>
            <person name="Glaser F."/>
            <person name="Hesse C.N."/>
            <person name="Kosti I."/>
            <person name="LaButti K."/>
            <person name="Lindquist E.A."/>
            <person name="Lucas S."/>
            <person name="Salamov A.A."/>
            <person name="Bradshaw R.E."/>
            <person name="Ciuffetti L."/>
            <person name="Hamelin R.C."/>
            <person name="Kema G.H.J."/>
            <person name="Lawrence C."/>
            <person name="Scott J.A."/>
            <person name="Spatafora J.W."/>
            <person name="Turgeon B.G."/>
            <person name="de Wit P.J.G.M."/>
            <person name="Zhong S."/>
            <person name="Goodwin S.B."/>
            <person name="Grigoriev I.V."/>
        </authorList>
    </citation>
    <scope>NUCLEOTIDE SEQUENCE [LARGE SCALE GENOMIC DNA]</scope>
    <source>
        <strain evidence="2">C5 / ATCC 48332 / race O</strain>
    </source>
</reference>
<evidence type="ECO:0000313" key="2">
    <source>
        <dbReference type="Proteomes" id="UP000016936"/>
    </source>
</evidence>
<name>M2TJQ8_COCH5</name>
<gene>
    <name evidence="1" type="ORF">COCHEDRAFT_1228181</name>
</gene>
<dbReference type="HOGENOM" id="CLU_2170817_0_0_1"/>
<dbReference type="AlphaFoldDB" id="M2TJQ8"/>
<dbReference type="STRING" id="701091.M2TJQ8"/>
<keyword evidence="2" id="KW-1185">Reference proteome</keyword>